<gene>
    <name evidence="2" type="ORF">S01H4_46298</name>
</gene>
<keyword evidence="1" id="KW-0472">Membrane</keyword>
<evidence type="ECO:0000313" key="2">
    <source>
        <dbReference type="EMBL" id="GAG90798.1"/>
    </source>
</evidence>
<feature type="transmembrane region" description="Helical" evidence="1">
    <location>
        <begin position="20"/>
        <end position="37"/>
    </location>
</feature>
<accession>X1C303</accession>
<feature type="non-terminal residue" evidence="2">
    <location>
        <position position="1"/>
    </location>
</feature>
<keyword evidence="1" id="KW-1133">Transmembrane helix</keyword>
<reference evidence="2" key="1">
    <citation type="journal article" date="2014" name="Front. Microbiol.">
        <title>High frequency of phylogenetically diverse reductive dehalogenase-homologous genes in deep subseafloor sedimentary metagenomes.</title>
        <authorList>
            <person name="Kawai M."/>
            <person name="Futagami T."/>
            <person name="Toyoda A."/>
            <person name="Takaki Y."/>
            <person name="Nishi S."/>
            <person name="Hori S."/>
            <person name="Arai W."/>
            <person name="Tsubouchi T."/>
            <person name="Morono Y."/>
            <person name="Uchiyama I."/>
            <person name="Ito T."/>
            <person name="Fujiyama A."/>
            <person name="Inagaki F."/>
            <person name="Takami H."/>
        </authorList>
    </citation>
    <scope>NUCLEOTIDE SEQUENCE</scope>
    <source>
        <strain evidence="2">Expedition CK06-06</strain>
    </source>
</reference>
<dbReference type="EMBL" id="BART01025858">
    <property type="protein sequence ID" value="GAG90798.1"/>
    <property type="molecule type" value="Genomic_DNA"/>
</dbReference>
<sequence>LAAQDLALAGDEYIVWKQPIGAGVCFAASAILFVLVSQEDKANQVISQVRTRLDALRHDSTANSLMDLPIQLMHAKVNLDIRLLNNVKTMVYSSLIPALTNSGLSEFASYIERTILGVENYINATQKYPVLEYDIKMKGEVKVDEAFDIEVMIKNSGEDTAFNIELEMVPIKEVSIVREFSKLKANDLAPGASVALTWRCIVKAKDLVEESKQINISARLSFSDSKNLRQTLTVSPIAFSTLSTKEQDQISMELDIVKDNIQRNGLLDCD</sequence>
<keyword evidence="1" id="KW-0812">Transmembrane</keyword>
<name>X1C303_9ZZZZ</name>
<organism evidence="2">
    <name type="scientific">marine sediment metagenome</name>
    <dbReference type="NCBI Taxonomy" id="412755"/>
    <lineage>
        <taxon>unclassified sequences</taxon>
        <taxon>metagenomes</taxon>
        <taxon>ecological metagenomes</taxon>
    </lineage>
</organism>
<protein>
    <submittedName>
        <fullName evidence="2">Uncharacterized protein</fullName>
    </submittedName>
</protein>
<comment type="caution">
    <text evidence="2">The sequence shown here is derived from an EMBL/GenBank/DDBJ whole genome shotgun (WGS) entry which is preliminary data.</text>
</comment>
<dbReference type="AlphaFoldDB" id="X1C303"/>
<proteinExistence type="predicted"/>
<evidence type="ECO:0000256" key="1">
    <source>
        <dbReference type="SAM" id="Phobius"/>
    </source>
</evidence>